<feature type="repeat" description="ANK" evidence="3">
    <location>
        <begin position="282"/>
        <end position="314"/>
    </location>
</feature>
<dbReference type="PANTHER" id="PTHR24189">
    <property type="entry name" value="MYOTROPHIN"/>
    <property type="match status" value="1"/>
</dbReference>
<dbReference type="Pfam" id="PF12796">
    <property type="entry name" value="Ank_2"/>
    <property type="match status" value="1"/>
</dbReference>
<keyword evidence="1" id="KW-0677">Repeat</keyword>
<feature type="signal peptide" evidence="5">
    <location>
        <begin position="1"/>
        <end position="28"/>
    </location>
</feature>
<keyword evidence="2 3" id="KW-0040">ANK repeat</keyword>
<gene>
    <name evidence="6" type="ORF">NX720_13990</name>
</gene>
<protein>
    <submittedName>
        <fullName evidence="6">Ankyrin repeat domain-containing protein</fullName>
    </submittedName>
</protein>
<dbReference type="InterPro" id="IPR002110">
    <property type="entry name" value="Ankyrin_rpt"/>
</dbReference>
<dbReference type="Pfam" id="PF13857">
    <property type="entry name" value="Ank_5"/>
    <property type="match status" value="1"/>
</dbReference>
<dbReference type="SUPFAM" id="SSF48403">
    <property type="entry name" value="Ankyrin repeat"/>
    <property type="match status" value="1"/>
</dbReference>
<dbReference type="InterPro" id="IPR050745">
    <property type="entry name" value="Multifunctional_regulatory"/>
</dbReference>
<evidence type="ECO:0000256" key="2">
    <source>
        <dbReference type="ARBA" id="ARBA00023043"/>
    </source>
</evidence>
<feature type="compositionally biased region" description="Low complexity" evidence="4">
    <location>
        <begin position="206"/>
        <end position="215"/>
    </location>
</feature>
<evidence type="ECO:0000256" key="3">
    <source>
        <dbReference type="PROSITE-ProRule" id="PRU00023"/>
    </source>
</evidence>
<organism evidence="6 7">
    <name type="scientific">Endozoicomonas euniceicola</name>
    <dbReference type="NCBI Taxonomy" id="1234143"/>
    <lineage>
        <taxon>Bacteria</taxon>
        <taxon>Pseudomonadati</taxon>
        <taxon>Pseudomonadota</taxon>
        <taxon>Gammaproteobacteria</taxon>
        <taxon>Oceanospirillales</taxon>
        <taxon>Endozoicomonadaceae</taxon>
        <taxon>Endozoicomonas</taxon>
    </lineage>
</organism>
<evidence type="ECO:0000256" key="5">
    <source>
        <dbReference type="SAM" id="SignalP"/>
    </source>
</evidence>
<evidence type="ECO:0000313" key="6">
    <source>
        <dbReference type="EMBL" id="UYM14023.1"/>
    </source>
</evidence>
<accession>A0ABY6GPI2</accession>
<dbReference type="SMART" id="SM00248">
    <property type="entry name" value="ANK"/>
    <property type="match status" value="7"/>
</dbReference>
<evidence type="ECO:0000256" key="4">
    <source>
        <dbReference type="SAM" id="MobiDB-lite"/>
    </source>
</evidence>
<feature type="chain" id="PRO_5046329646" evidence="5">
    <location>
        <begin position="29"/>
        <end position="752"/>
    </location>
</feature>
<keyword evidence="5" id="KW-0732">Signal</keyword>
<feature type="region of interest" description="Disordered" evidence="4">
    <location>
        <begin position="198"/>
        <end position="249"/>
    </location>
</feature>
<evidence type="ECO:0000313" key="7">
    <source>
        <dbReference type="Proteomes" id="UP001163255"/>
    </source>
</evidence>
<dbReference type="PROSITE" id="PS50297">
    <property type="entry name" value="ANK_REP_REGION"/>
    <property type="match status" value="2"/>
</dbReference>
<feature type="repeat" description="ANK" evidence="3">
    <location>
        <begin position="526"/>
        <end position="558"/>
    </location>
</feature>
<dbReference type="InterPro" id="IPR036770">
    <property type="entry name" value="Ankyrin_rpt-contain_sf"/>
</dbReference>
<dbReference type="PRINTS" id="PR01415">
    <property type="entry name" value="ANKYRIN"/>
</dbReference>
<sequence length="752" mass="83487">MKLCALKKDCSRLCFLWLSLLMVSFSYTADVRAGGAISFFHLFPLHQLNAWLHGKWQLNPKLANEPDDVYYGLVPGLNSLSEPLSDFGQGQGVKITRRVFDQQSRSQEKVLKANQLASSMTRVPVRQPLDNPRIQDVYFKQVKGHSREEEKAFQQNIESIRSGGYEASPRGNQDDVFLWPEMPARGMVFDGLIHQLAGGNGGASSSGGQRQEAGEGTQGGSVDARGHSNKDRKKGKREHDPLSENNQEQLNNQLISTARQGKLAEVRRLLKAGANPSAQNTGGYTPLHVAVEGRYLKIVRELLKYGADPDITVNEGGGQARAVDLAFCGMRPDPGIIEVLLETCSDFRLFRTRPMALFAIGRNWHRILEILLSKGVKPEVHLLKKAVKRGDCRLVNILLSAGANPDGLIDPVLSLELPAGSARAPILEALLASRTDALPDDGLSALDNIHQFHWAVLSGDIGFIQSLIGEYDVDGVNGSHQTALNLIFWHNSCRGLETVSEDEDIYLPVLKLLLENGADPDLPDEDGRTPLHGAVVRCKTRMAEMLIKAGANLNPEQGEHRLTPLQLAFKENSPWMYYAREYAQMIDLLLDSGARVGIFDENGNSLLQLLFLVCSEKRNKEYCEQVAMGLFNAGVDIDNRNNNGETIRELSCSKPFLERLVERLDKAEIKNRLLRDSLKNRCIFMIKQPFLNLSGGEVKSLVDKFPISNKLKEDILTTKIYVKKKSGCCLLYFDMQTENISGEDVGQGDFPD</sequence>
<keyword evidence="7" id="KW-1185">Reference proteome</keyword>
<dbReference type="EMBL" id="CP103300">
    <property type="protein sequence ID" value="UYM14023.1"/>
    <property type="molecule type" value="Genomic_DNA"/>
</dbReference>
<dbReference type="PANTHER" id="PTHR24189:SF50">
    <property type="entry name" value="ANKYRIN REPEAT AND SOCS BOX PROTEIN 2"/>
    <property type="match status" value="1"/>
</dbReference>
<evidence type="ECO:0000256" key="1">
    <source>
        <dbReference type="ARBA" id="ARBA00022737"/>
    </source>
</evidence>
<dbReference type="Gene3D" id="1.25.40.20">
    <property type="entry name" value="Ankyrin repeat-containing domain"/>
    <property type="match status" value="2"/>
</dbReference>
<dbReference type="RefSeq" id="WP_262595424.1">
    <property type="nucleotide sequence ID" value="NZ_CP103300.1"/>
</dbReference>
<dbReference type="PROSITE" id="PS50088">
    <property type="entry name" value="ANK_REPEAT"/>
    <property type="match status" value="2"/>
</dbReference>
<proteinExistence type="predicted"/>
<reference evidence="6" key="1">
    <citation type="submission" date="2022-10" db="EMBL/GenBank/DDBJ databases">
        <title>Completed Genome Sequence of two octocoral isolated bacterium, Endozoicomonas euniceicola EF212T and Endozoicomonas gorgoniicola PS125T.</title>
        <authorList>
            <person name="Chiou Y.-J."/>
            <person name="Chen Y.-H."/>
        </authorList>
    </citation>
    <scope>NUCLEOTIDE SEQUENCE</scope>
    <source>
        <strain evidence="6">EF212</strain>
    </source>
</reference>
<name>A0ABY6GPI2_9GAMM</name>
<dbReference type="Proteomes" id="UP001163255">
    <property type="component" value="Chromosome"/>
</dbReference>